<protein>
    <submittedName>
        <fullName evidence="4">NAD(P)H-dependent oxidoreductase</fullName>
    </submittedName>
</protein>
<evidence type="ECO:0000256" key="1">
    <source>
        <dbReference type="ARBA" id="ARBA00022630"/>
    </source>
</evidence>
<name>A0A923NJG7_9FIRM</name>
<evidence type="ECO:0000259" key="3">
    <source>
        <dbReference type="Pfam" id="PF03358"/>
    </source>
</evidence>
<gene>
    <name evidence="4" type="ORF">H9L42_00985</name>
</gene>
<dbReference type="Pfam" id="PF03358">
    <property type="entry name" value="FMN_red"/>
    <property type="match status" value="1"/>
</dbReference>
<feature type="domain" description="NADPH-dependent FMN reductase-like" evidence="3">
    <location>
        <begin position="168"/>
        <end position="321"/>
    </location>
</feature>
<reference evidence="4" key="1">
    <citation type="submission" date="2020-08" db="EMBL/GenBank/DDBJ databases">
        <title>Genome public.</title>
        <authorList>
            <person name="Liu C."/>
            <person name="Sun Q."/>
        </authorList>
    </citation>
    <scope>NUCLEOTIDE SEQUENCE</scope>
    <source>
        <strain evidence="4">BX12</strain>
    </source>
</reference>
<evidence type="ECO:0000313" key="5">
    <source>
        <dbReference type="Proteomes" id="UP000602647"/>
    </source>
</evidence>
<dbReference type="PANTHER" id="PTHR43278">
    <property type="entry name" value="NAD(P)H-DEPENDENT FMN-CONTAINING OXIDOREDUCTASE YWQN-RELATED"/>
    <property type="match status" value="1"/>
</dbReference>
<dbReference type="PANTHER" id="PTHR43278:SF2">
    <property type="entry name" value="IRON-SULFUR FLAVOPROTEIN"/>
    <property type="match status" value="1"/>
</dbReference>
<dbReference type="Gene3D" id="3.40.50.360">
    <property type="match status" value="1"/>
</dbReference>
<dbReference type="InterPro" id="IPR029039">
    <property type="entry name" value="Flavoprotein-like_sf"/>
</dbReference>
<proteinExistence type="predicted"/>
<accession>A0A923NJG7</accession>
<dbReference type="InterPro" id="IPR051796">
    <property type="entry name" value="ISF_SsuE-like"/>
</dbReference>
<keyword evidence="1" id="KW-0285">Flavoprotein</keyword>
<dbReference type="InterPro" id="IPR005025">
    <property type="entry name" value="FMN_Rdtase-like_dom"/>
</dbReference>
<dbReference type="AlphaFoldDB" id="A0A923NJG7"/>
<evidence type="ECO:0000256" key="2">
    <source>
        <dbReference type="ARBA" id="ARBA00022643"/>
    </source>
</evidence>
<organism evidence="4 5">
    <name type="scientific">Zhenpiania hominis</name>
    <dbReference type="NCBI Taxonomy" id="2763644"/>
    <lineage>
        <taxon>Bacteria</taxon>
        <taxon>Bacillati</taxon>
        <taxon>Bacillota</taxon>
        <taxon>Clostridia</taxon>
        <taxon>Peptostreptococcales</taxon>
        <taxon>Anaerovoracaceae</taxon>
        <taxon>Zhenpiania</taxon>
    </lineage>
</organism>
<keyword evidence="5" id="KW-1185">Reference proteome</keyword>
<dbReference type="RefSeq" id="WP_187301602.1">
    <property type="nucleotide sequence ID" value="NZ_JACRYT010000001.1"/>
</dbReference>
<evidence type="ECO:0000313" key="4">
    <source>
        <dbReference type="EMBL" id="MBC6678407.1"/>
    </source>
</evidence>
<keyword evidence="2" id="KW-0288">FMN</keyword>
<dbReference type="EMBL" id="JACRYT010000001">
    <property type="protein sequence ID" value="MBC6678407.1"/>
    <property type="molecule type" value="Genomic_DNA"/>
</dbReference>
<dbReference type="Proteomes" id="UP000602647">
    <property type="component" value="Unassembled WGS sequence"/>
</dbReference>
<sequence length="360" mass="40376">MGDFVLINPLCSETRKTERLQAILDASLKGYSYEEIVTAEEFEKTDLRGKKLLFSISLGESGINLEYYSMLKLIRLRRDCFEGSVGGVIIDGNSELFTKSVSRELVFSANRSGCTFPGRPLVEGTRSLKNFNIRAQNFQVDNLGAYMIAGRQLVYNMLQFKPLAKKQPKILMLHASEYKTSNSLSLWEMVREHLGECDIREISIRNGKVMDCRGCPYETCRHFAEEEKCFYGGPIVEDVYPAVLDCDALVMVCPNYNDALGANLAAFINRLTALVMTHKFYDKCLFGIVVSGYSGGDLVAQQLISALNMNKTFRLPGHFSLLETANNPKEILEIEGIEKRAESFARTILKNLKNEGCGSL</sequence>
<comment type="caution">
    <text evidence="4">The sequence shown here is derived from an EMBL/GenBank/DDBJ whole genome shotgun (WGS) entry which is preliminary data.</text>
</comment>
<dbReference type="GO" id="GO:0016491">
    <property type="term" value="F:oxidoreductase activity"/>
    <property type="evidence" value="ECO:0007669"/>
    <property type="project" value="InterPro"/>
</dbReference>
<dbReference type="SUPFAM" id="SSF52218">
    <property type="entry name" value="Flavoproteins"/>
    <property type="match status" value="1"/>
</dbReference>